<feature type="transmembrane region" description="Helical" evidence="1">
    <location>
        <begin position="12"/>
        <end position="31"/>
    </location>
</feature>
<dbReference type="AlphaFoldDB" id="A0A194WZH9"/>
<protein>
    <submittedName>
        <fullName evidence="2">Uncharacterized protein</fullName>
    </submittedName>
</protein>
<name>A0A194WZH9_MOLSC</name>
<evidence type="ECO:0000256" key="1">
    <source>
        <dbReference type="SAM" id="Phobius"/>
    </source>
</evidence>
<dbReference type="EMBL" id="KQ947423">
    <property type="protein sequence ID" value="KUJ13012.1"/>
    <property type="molecule type" value="Genomic_DNA"/>
</dbReference>
<evidence type="ECO:0000313" key="3">
    <source>
        <dbReference type="Proteomes" id="UP000070700"/>
    </source>
</evidence>
<accession>A0A194WZH9</accession>
<dbReference type="Proteomes" id="UP000070700">
    <property type="component" value="Unassembled WGS sequence"/>
</dbReference>
<proteinExistence type="predicted"/>
<dbReference type="OrthoDB" id="3557686at2759"/>
<gene>
    <name evidence="2" type="ORF">LY89DRAFT_673116</name>
</gene>
<keyword evidence="3" id="KW-1185">Reference proteome</keyword>
<dbReference type="InParanoid" id="A0A194WZH9"/>
<keyword evidence="1" id="KW-0472">Membrane</keyword>
<dbReference type="KEGG" id="psco:LY89DRAFT_673116"/>
<dbReference type="GeneID" id="28823060"/>
<evidence type="ECO:0000313" key="2">
    <source>
        <dbReference type="EMBL" id="KUJ13012.1"/>
    </source>
</evidence>
<sequence>MMNSMQEYTTSIVFSCVGVLAFATCVVFGIWCHKIWLTYGFYVADFKKFDTELRQISSEATQMRKDVELDHTADCLTKVRNAELLSAADDCDNGLRIALCAWEDIMEPEEWKLDIESKGDKMIKGRRRSHGRFVIRLMRQKCIEGLAKRKGMEKELQSMYNEVMSRKIDLQSNLFNRRIASGHEIRAERTVLQPERHRGPSHVPPKVQSSLEPIVPNSLSALSLPTTTRKSSCPVPDIEGLRVYTKIEG</sequence>
<keyword evidence="1" id="KW-0812">Transmembrane</keyword>
<reference evidence="2 3" key="1">
    <citation type="submission" date="2015-10" db="EMBL/GenBank/DDBJ databases">
        <title>Full genome of DAOMC 229536 Phialocephala scopiformis, a fungal endophyte of spruce producing the potent anti-insectan compound rugulosin.</title>
        <authorList>
            <consortium name="DOE Joint Genome Institute"/>
            <person name="Walker A.K."/>
            <person name="Frasz S.L."/>
            <person name="Seifert K.A."/>
            <person name="Miller J.D."/>
            <person name="Mondo S.J."/>
            <person name="Labutti K."/>
            <person name="Lipzen A."/>
            <person name="Dockter R."/>
            <person name="Kennedy M."/>
            <person name="Grigoriev I.V."/>
            <person name="Spatafora J.W."/>
        </authorList>
    </citation>
    <scope>NUCLEOTIDE SEQUENCE [LARGE SCALE GENOMIC DNA]</scope>
    <source>
        <strain evidence="2 3">CBS 120377</strain>
    </source>
</reference>
<dbReference type="RefSeq" id="XP_018067367.1">
    <property type="nucleotide sequence ID" value="XM_018213334.1"/>
</dbReference>
<organism evidence="2 3">
    <name type="scientific">Mollisia scopiformis</name>
    <name type="common">Conifer needle endophyte fungus</name>
    <name type="synonym">Phialocephala scopiformis</name>
    <dbReference type="NCBI Taxonomy" id="149040"/>
    <lineage>
        <taxon>Eukaryota</taxon>
        <taxon>Fungi</taxon>
        <taxon>Dikarya</taxon>
        <taxon>Ascomycota</taxon>
        <taxon>Pezizomycotina</taxon>
        <taxon>Leotiomycetes</taxon>
        <taxon>Helotiales</taxon>
        <taxon>Mollisiaceae</taxon>
        <taxon>Mollisia</taxon>
    </lineage>
</organism>
<keyword evidence="1" id="KW-1133">Transmembrane helix</keyword>